<evidence type="ECO:0000313" key="1">
    <source>
        <dbReference type="EMBL" id="CAH10135.1"/>
    </source>
</evidence>
<feature type="non-terminal residue" evidence="1">
    <location>
        <position position="35"/>
    </location>
</feature>
<sequence length="35" mass="3988">SLTTSGIKDSTENALMNCNFYLESQKEHDGLRNRD</sequence>
<dbReference type="AlphaFoldDB" id="Q6A188"/>
<protein>
    <submittedName>
        <fullName evidence="1">SAIC5 protein</fullName>
    </submittedName>
</protein>
<feature type="non-terminal residue" evidence="1">
    <location>
        <position position="1"/>
    </location>
</feature>
<name>Q6A188_CRYPV</name>
<gene>
    <name evidence="1" type="primary">saIC5</name>
</gene>
<accession>Q6A188</accession>
<proteinExistence type="predicted"/>
<reference evidence="1" key="1">
    <citation type="submission" date="2004-07" db="EMBL/GenBank/DDBJ databases">
        <title>Simultaneous identification of multiple antigenic peptides from Cryptosporidium parvum sporozoites by screening a histidine-tag expression library.</title>
        <authorList>
            <person name="Trasarti E."/>
            <person name="Pozio E."/>
            <person name="Tosini F."/>
        </authorList>
    </citation>
    <scope>NUCLEOTIDE SEQUENCE</scope>
    <source>
        <strain evidence="1">ISSC6</strain>
    </source>
</reference>
<organism evidence="1">
    <name type="scientific">Cryptosporidium parvum</name>
    <dbReference type="NCBI Taxonomy" id="5807"/>
    <lineage>
        <taxon>Eukaryota</taxon>
        <taxon>Sar</taxon>
        <taxon>Alveolata</taxon>
        <taxon>Apicomplexa</taxon>
        <taxon>Conoidasida</taxon>
        <taxon>Coccidia</taxon>
        <taxon>Eucoccidiorida</taxon>
        <taxon>Eimeriorina</taxon>
        <taxon>Cryptosporidiidae</taxon>
        <taxon>Cryptosporidium</taxon>
    </lineage>
</organism>
<dbReference type="EMBL" id="AJ786370">
    <property type="protein sequence ID" value="CAH10135.1"/>
    <property type="molecule type" value="Genomic_DNA"/>
</dbReference>